<dbReference type="PANTHER" id="PTHR43433">
    <property type="entry name" value="HYDROLASE, ALPHA/BETA FOLD FAMILY PROTEIN"/>
    <property type="match status" value="1"/>
</dbReference>
<evidence type="ECO:0000313" key="4">
    <source>
        <dbReference type="Proteomes" id="UP000218209"/>
    </source>
</evidence>
<dbReference type="InterPro" id="IPR029058">
    <property type="entry name" value="AB_hydrolase_fold"/>
</dbReference>
<feature type="region of interest" description="Disordered" evidence="1">
    <location>
        <begin position="1"/>
        <end position="26"/>
    </location>
</feature>
<name>A0A1X6P4M9_PORUM</name>
<dbReference type="AlphaFoldDB" id="A0A1X6P4M9"/>
<evidence type="ECO:0000259" key="2">
    <source>
        <dbReference type="Pfam" id="PF00561"/>
    </source>
</evidence>
<dbReference type="Pfam" id="PF00561">
    <property type="entry name" value="Abhydrolase_1"/>
    <property type="match status" value="1"/>
</dbReference>
<dbReference type="InterPro" id="IPR000073">
    <property type="entry name" value="AB_hydrolase_1"/>
</dbReference>
<dbReference type="Proteomes" id="UP000218209">
    <property type="component" value="Unassembled WGS sequence"/>
</dbReference>
<dbReference type="Gene3D" id="3.40.50.1820">
    <property type="entry name" value="alpha/beta hydrolase"/>
    <property type="match status" value="2"/>
</dbReference>
<keyword evidence="4" id="KW-1185">Reference proteome</keyword>
<protein>
    <recommendedName>
        <fullName evidence="2">AB hydrolase-1 domain-containing protein</fullName>
    </recommendedName>
</protein>
<reference evidence="3 4" key="1">
    <citation type="submission" date="2017-03" db="EMBL/GenBank/DDBJ databases">
        <title>WGS assembly of Porphyra umbilicalis.</title>
        <authorList>
            <person name="Brawley S.H."/>
            <person name="Blouin N.A."/>
            <person name="Ficko-Blean E."/>
            <person name="Wheeler G.L."/>
            <person name="Lohr M."/>
            <person name="Goodson H.V."/>
            <person name="Jenkins J.W."/>
            <person name="Blaby-Haas C.E."/>
            <person name="Helliwell K.E."/>
            <person name="Chan C."/>
            <person name="Marriage T."/>
            <person name="Bhattacharya D."/>
            <person name="Klein A.S."/>
            <person name="Badis Y."/>
            <person name="Brodie J."/>
            <person name="Cao Y."/>
            <person name="Collen J."/>
            <person name="Dittami S.M."/>
            <person name="Gachon C.M."/>
            <person name="Green B.R."/>
            <person name="Karpowicz S."/>
            <person name="Kim J.W."/>
            <person name="Kudahl U."/>
            <person name="Lin S."/>
            <person name="Michel G."/>
            <person name="Mittag M."/>
            <person name="Olson B.J."/>
            <person name="Pangilinan J."/>
            <person name="Peng Y."/>
            <person name="Qiu H."/>
            <person name="Shu S."/>
            <person name="Singer J.T."/>
            <person name="Smith A.G."/>
            <person name="Sprecher B.N."/>
            <person name="Wagner V."/>
            <person name="Wang W."/>
            <person name="Wang Z.-Y."/>
            <person name="Yan J."/>
            <person name="Yarish C."/>
            <person name="Zoeuner-Riek S."/>
            <person name="Zhuang Y."/>
            <person name="Zou Y."/>
            <person name="Lindquist E.A."/>
            <person name="Grimwood J."/>
            <person name="Barry K."/>
            <person name="Rokhsar D.S."/>
            <person name="Schmutz J."/>
            <person name="Stiller J.W."/>
            <person name="Grossman A.R."/>
            <person name="Prochnik S.E."/>
        </authorList>
    </citation>
    <scope>NUCLEOTIDE SEQUENCE [LARGE SCALE GENOMIC DNA]</scope>
    <source>
        <strain evidence="3">4086291</strain>
    </source>
</reference>
<gene>
    <name evidence="3" type="ORF">BU14_0219s0007</name>
</gene>
<dbReference type="EMBL" id="KV918889">
    <property type="protein sequence ID" value="OSX75807.1"/>
    <property type="molecule type" value="Genomic_DNA"/>
</dbReference>
<feature type="domain" description="AB hydrolase-1" evidence="2">
    <location>
        <begin position="147"/>
        <end position="262"/>
    </location>
</feature>
<accession>A0A1X6P4M9</accession>
<feature type="region of interest" description="Disordered" evidence="1">
    <location>
        <begin position="106"/>
        <end position="138"/>
    </location>
</feature>
<sequence>MDGGGGGAAGAPVTPPPRAAAAAAARPVRIAAPPSAQVPPPAAMGAAAPDGAAAAAAPLQRHTGVAAGAGGVPIAYEVVVGRPPPAAAGAATAAAGPALPPLAAAAAGGATNPPRPTLDAPAGRAAAEARLRPPPPRVRVPPTPLGVVVFLAGMACPRSMWSSVATSVARAGWSALLLDNRGAGASGAVAASPFSAPAYHIAHLAADTWAAVDAAVVAVPAAFPAANPHPVLVGHSMGGMIAARAAVARPSRVGGLGLISTHAGGVVNRVPTVGVLRAAARLIAGGFDPAVEAGVNLDLHFTPGYLAQRVGGAVGRRVGRGVAAAEAAVGRAGRAVGRAVGAAEAAVGVGGDPQTVGVAGGSAGGVVVASATRTTAMATAGGGWATPPPAVATVTATVTAGLTELRSPARPVAVVYGAADVVVAPSATRALAAAVAADVVVEVSGAHFVVDENEAEVTAVTLDLLRRAAAIHGVGGRRRGLLDMW</sequence>
<dbReference type="InterPro" id="IPR050471">
    <property type="entry name" value="AB_hydrolase"/>
</dbReference>
<proteinExistence type="predicted"/>
<dbReference type="PANTHER" id="PTHR43433:SF10">
    <property type="entry name" value="AB HYDROLASE-1 DOMAIN-CONTAINING PROTEIN"/>
    <property type="match status" value="1"/>
</dbReference>
<evidence type="ECO:0000313" key="3">
    <source>
        <dbReference type="EMBL" id="OSX75807.1"/>
    </source>
</evidence>
<organism evidence="3 4">
    <name type="scientific">Porphyra umbilicalis</name>
    <name type="common">Purple laver</name>
    <name type="synonym">Red alga</name>
    <dbReference type="NCBI Taxonomy" id="2786"/>
    <lineage>
        <taxon>Eukaryota</taxon>
        <taxon>Rhodophyta</taxon>
        <taxon>Bangiophyceae</taxon>
        <taxon>Bangiales</taxon>
        <taxon>Bangiaceae</taxon>
        <taxon>Porphyra</taxon>
    </lineage>
</organism>
<dbReference type="SUPFAM" id="SSF53474">
    <property type="entry name" value="alpha/beta-Hydrolases"/>
    <property type="match status" value="1"/>
</dbReference>
<evidence type="ECO:0000256" key="1">
    <source>
        <dbReference type="SAM" id="MobiDB-lite"/>
    </source>
</evidence>
<dbReference type="OrthoDB" id="4727at2759"/>